<comment type="caution">
    <text evidence="1">The sequence shown here is derived from an EMBL/GenBank/DDBJ whole genome shotgun (WGS) entry which is preliminary data.</text>
</comment>
<protein>
    <submittedName>
        <fullName evidence="1">Uncharacterized protein</fullName>
    </submittedName>
</protein>
<dbReference type="Proteomes" id="UP000033140">
    <property type="component" value="Unassembled WGS sequence"/>
</dbReference>
<evidence type="ECO:0000313" key="2">
    <source>
        <dbReference type="Proteomes" id="UP000033140"/>
    </source>
</evidence>
<dbReference type="Gene3D" id="2.40.50.140">
    <property type="entry name" value="Nucleic acid-binding proteins"/>
    <property type="match status" value="1"/>
</dbReference>
<accession>A0A0E9NR92</accession>
<dbReference type="InterPro" id="IPR012340">
    <property type="entry name" value="NA-bd_OB-fold"/>
</dbReference>
<gene>
    <name evidence="1" type="ORF">G7K_6447-t1</name>
</gene>
<proteinExistence type="predicted"/>
<keyword evidence="2" id="KW-1185">Reference proteome</keyword>
<evidence type="ECO:0000313" key="1">
    <source>
        <dbReference type="EMBL" id="GAO52369.1"/>
    </source>
</evidence>
<dbReference type="OrthoDB" id="5275361at2759"/>
<sequence length="128" mass="13952">MPDSDARAPLPTRLILLSDLDVIPAEELPVKVRVLGCIAELPSHSYPYAILSYKSFGLSVDNSLLNTAYRVGEWVSVIGYLETEDSAFAPNGIVLRALTMFLAQHALSGPLDLGAYEDMVRARQQAGF</sequence>
<reference evidence="1 2" key="1">
    <citation type="journal article" date="2011" name="J. Gen. Appl. Microbiol.">
        <title>Draft genome sequencing of the enigmatic yeast Saitoella complicata.</title>
        <authorList>
            <person name="Nishida H."/>
            <person name="Hamamoto M."/>
            <person name="Sugiyama J."/>
        </authorList>
    </citation>
    <scope>NUCLEOTIDE SEQUENCE [LARGE SCALE GENOMIC DNA]</scope>
    <source>
        <strain evidence="1 2">NRRL Y-17804</strain>
    </source>
</reference>
<reference evidence="1 2" key="2">
    <citation type="journal article" date="2014" name="J. Gen. Appl. Microbiol.">
        <title>The early diverging ascomycetous budding yeast Saitoella complicata has three histone deacetylases belonging to the Clr6, Hos2, and Rpd3 lineages.</title>
        <authorList>
            <person name="Nishida H."/>
            <person name="Matsumoto T."/>
            <person name="Kondo S."/>
            <person name="Hamamoto M."/>
            <person name="Yoshikawa H."/>
        </authorList>
    </citation>
    <scope>NUCLEOTIDE SEQUENCE [LARGE SCALE GENOMIC DNA]</scope>
    <source>
        <strain evidence="1 2">NRRL Y-17804</strain>
    </source>
</reference>
<dbReference type="EMBL" id="BACD03000067">
    <property type="protein sequence ID" value="GAO52369.1"/>
    <property type="molecule type" value="Genomic_DNA"/>
</dbReference>
<reference evidence="1 2" key="3">
    <citation type="journal article" date="2015" name="Genome Announc.">
        <title>Draft Genome Sequence of the Archiascomycetous Yeast Saitoella complicata.</title>
        <authorList>
            <person name="Yamauchi K."/>
            <person name="Kondo S."/>
            <person name="Hamamoto M."/>
            <person name="Takahashi Y."/>
            <person name="Ogura Y."/>
            <person name="Hayashi T."/>
            <person name="Nishida H."/>
        </authorList>
    </citation>
    <scope>NUCLEOTIDE SEQUENCE [LARGE SCALE GENOMIC DNA]</scope>
    <source>
        <strain evidence="1 2">NRRL Y-17804</strain>
    </source>
</reference>
<dbReference type="AlphaFoldDB" id="A0A0E9NR92"/>
<dbReference type="RefSeq" id="XP_019024529.1">
    <property type="nucleotide sequence ID" value="XM_019170672.1"/>
</dbReference>
<name>A0A0E9NR92_SAICN</name>
<organism evidence="1 2">
    <name type="scientific">Saitoella complicata (strain BCRC 22490 / CBS 7301 / JCM 7358 / NBRC 10748 / NRRL Y-17804)</name>
    <dbReference type="NCBI Taxonomy" id="698492"/>
    <lineage>
        <taxon>Eukaryota</taxon>
        <taxon>Fungi</taxon>
        <taxon>Dikarya</taxon>
        <taxon>Ascomycota</taxon>
        <taxon>Taphrinomycotina</taxon>
        <taxon>Taphrinomycotina incertae sedis</taxon>
        <taxon>Saitoella</taxon>
    </lineage>
</organism>